<feature type="compositionally biased region" description="Acidic residues" evidence="2">
    <location>
        <begin position="267"/>
        <end position="277"/>
    </location>
</feature>
<feature type="region of interest" description="Disordered" evidence="2">
    <location>
        <begin position="586"/>
        <end position="630"/>
    </location>
</feature>
<accession>A0A9N8DG00</accession>
<feature type="compositionally biased region" description="Polar residues" evidence="2">
    <location>
        <begin position="592"/>
        <end position="605"/>
    </location>
</feature>
<evidence type="ECO:0000313" key="5">
    <source>
        <dbReference type="Proteomes" id="UP001153069"/>
    </source>
</evidence>
<reference evidence="4" key="1">
    <citation type="submission" date="2020-06" db="EMBL/GenBank/DDBJ databases">
        <authorList>
            <consortium name="Plant Systems Biology data submission"/>
        </authorList>
    </citation>
    <scope>NUCLEOTIDE SEQUENCE</scope>
    <source>
        <strain evidence="4">D6</strain>
    </source>
</reference>
<dbReference type="EC" id="2.7.7.48" evidence="1"/>
<dbReference type="GO" id="GO:0031380">
    <property type="term" value="C:nuclear RNA-directed RNA polymerase complex"/>
    <property type="evidence" value="ECO:0007669"/>
    <property type="project" value="TreeGrafter"/>
</dbReference>
<dbReference type="GO" id="GO:0003723">
    <property type="term" value="F:RNA binding"/>
    <property type="evidence" value="ECO:0007669"/>
    <property type="project" value="UniProtKB-KW"/>
</dbReference>
<dbReference type="EMBL" id="CAICTM010000069">
    <property type="protein sequence ID" value="CAB9499850.1"/>
    <property type="molecule type" value="Genomic_DNA"/>
</dbReference>
<dbReference type="AlphaFoldDB" id="A0A9N8DG00"/>
<feature type="compositionally biased region" description="Basic and acidic residues" evidence="2">
    <location>
        <begin position="421"/>
        <end position="435"/>
    </location>
</feature>
<feature type="domain" description="RDRP core" evidence="3">
    <location>
        <begin position="756"/>
        <end position="915"/>
    </location>
</feature>
<dbReference type="PANTHER" id="PTHR23079:SF55">
    <property type="entry name" value="RNA-DIRECTED RNA POLYMERASE"/>
    <property type="match status" value="1"/>
</dbReference>
<evidence type="ECO:0000313" key="4">
    <source>
        <dbReference type="EMBL" id="CAB9499850.1"/>
    </source>
</evidence>
<organism evidence="4 5">
    <name type="scientific">Seminavis robusta</name>
    <dbReference type="NCBI Taxonomy" id="568900"/>
    <lineage>
        <taxon>Eukaryota</taxon>
        <taxon>Sar</taxon>
        <taxon>Stramenopiles</taxon>
        <taxon>Ochrophyta</taxon>
        <taxon>Bacillariophyta</taxon>
        <taxon>Bacillariophyceae</taxon>
        <taxon>Bacillariophycidae</taxon>
        <taxon>Naviculales</taxon>
        <taxon>Naviculaceae</taxon>
        <taxon>Seminavis</taxon>
    </lineage>
</organism>
<gene>
    <name evidence="4" type="ORF">SEMRO_70_G038940.1</name>
</gene>
<comment type="caution">
    <text evidence="4">The sequence shown here is derived from an EMBL/GenBank/DDBJ whole genome shotgun (WGS) entry which is preliminary data.</text>
</comment>
<proteinExistence type="inferred from homology"/>
<keyword evidence="1" id="KW-0696">RNA-directed RNA polymerase</keyword>
<keyword evidence="1" id="KW-0808">Transferase</keyword>
<feature type="compositionally biased region" description="Polar residues" evidence="2">
    <location>
        <begin position="376"/>
        <end position="391"/>
    </location>
</feature>
<sequence length="1182" mass="129901">MPEAKTNRRKSILKRLSLKPWLGRLRRKSAETGLRSPTGVADIFQEHVDDAPFKEKPSTIVQDINVEIPSSGEENKENLQVAAKVPANHDVVDEKRGTILRDFSSSNVVGRDHADAFSGTVFLPSFHRVSPLSWGSTGNSIFGQQSSSANITSSTEDQVSASSTYFTPVNKDDNEVNNDEVEEDNEKESDEAKEWANGRCMVEESDTTDAVVGDQESAQDPAQVSSLGPQIGTRMNNGQPEVKGNAGMTRSGETDEDEVGMPSTGDLDVEEYLDQGSDEDKATPRKTKAPFKEDSHVDNDAQLTDDFDIQTVGSFETAIQSERETKAIVQKVLDTSLDTVPQPSEPDDNLCVTAKGTGESRQTEQGGVDDEDQHKCTSGITETKAGTSPGQDDNDAPENPNDGNETEAEKDQETPQDDDVHENPGMETNRNKTEEDKDESTLADQADESMNPEELFKKGETVLVDIVKGKYKSSKQAKIIDIRKRIKLLISGEEHWLNRSSLEFNGKTFPDHVDQGAQQKPNKTAPNPPESCTFQIQIYERVNIVKGKYEGQSGTVMEIKTRIKVLLDGTGENPWLAKTSLDGLGVQADPIPTQSQANGTSSEKPSGTKRETSTGRTSGTSRARSKTTNPAASALINEDWRIANSEKGGDSFGAWRVFKLKLKSNPEEANLLSHWLQGRMLICEIPLDKEELPVLTESPPKIVEKDGSKFELIVSKIQSDGDRVAPAGAPALQCIHLYYCQVEGPGLQPIALQEELERIADFGGLNPAKVCPRLELLVSPAYKCTAKRQDGKTHSIFVLKQSTFGEIEENGNEGCGFISRDLLEEFLGNGVAAKRTYAIQVRGFSALGMFKGMLVTKLMTPGEPAIQIPSSMIVVGPSRSSDPEEKALLIINRNGVHPNNTNRQLGKVLQGDGACKTFKDQQGKKKISEMFHRLWTGLGVPKETLLEYTKRCRKVEEQNHGFVVGLADPTSELPHGTVFIPGLDHTGEIFVTRSPCIETSDGRLVPVVTSKPDQMSAENWEMLQELPFGAIIFSNPKPGMTPMPVLIADGDLDGDLYFICWHKPIIEQVTVKPMVDVPYNDSKKAFPYQRDWLSSAQERMVDAEASLKVAQVIGKLYNKAIKIAQEAKESSNFLEDKDYRAYAKAYKESLKIGKHGGKVPLPARLHDQLPSKFRDILADTEG</sequence>
<keyword evidence="1" id="KW-0694">RNA-binding</keyword>
<dbReference type="GO" id="GO:0030422">
    <property type="term" value="P:siRNA processing"/>
    <property type="evidence" value="ECO:0007669"/>
    <property type="project" value="TreeGrafter"/>
</dbReference>
<comment type="similarity">
    <text evidence="1">Belongs to the RdRP family.</text>
</comment>
<dbReference type="GO" id="GO:0003968">
    <property type="term" value="F:RNA-directed RNA polymerase activity"/>
    <property type="evidence" value="ECO:0007669"/>
    <property type="project" value="UniProtKB-KW"/>
</dbReference>
<dbReference type="OrthoDB" id="425733at2759"/>
<keyword evidence="1" id="KW-0548">Nucleotidyltransferase</keyword>
<feature type="compositionally biased region" description="Basic and acidic residues" evidence="2">
    <location>
        <begin position="290"/>
        <end position="299"/>
    </location>
</feature>
<feature type="region of interest" description="Disordered" evidence="2">
    <location>
        <begin position="336"/>
        <end position="454"/>
    </location>
</feature>
<feature type="compositionally biased region" description="Acidic residues" evidence="2">
    <location>
        <begin position="175"/>
        <end position="189"/>
    </location>
</feature>
<evidence type="ECO:0000256" key="1">
    <source>
        <dbReference type="RuleBase" id="RU363098"/>
    </source>
</evidence>
<feature type="compositionally biased region" description="Low complexity" evidence="2">
    <location>
        <begin position="614"/>
        <end position="628"/>
    </location>
</feature>
<evidence type="ECO:0000256" key="2">
    <source>
        <dbReference type="SAM" id="MobiDB-lite"/>
    </source>
</evidence>
<dbReference type="Pfam" id="PF05183">
    <property type="entry name" value="RdRP"/>
    <property type="match status" value="2"/>
</dbReference>
<feature type="region of interest" description="Disordered" evidence="2">
    <location>
        <begin position="148"/>
        <end position="302"/>
    </location>
</feature>
<name>A0A9N8DG00_9STRA</name>
<dbReference type="InterPro" id="IPR057596">
    <property type="entry name" value="RDRP_core"/>
</dbReference>
<keyword evidence="5" id="KW-1185">Reference proteome</keyword>
<feature type="compositionally biased region" description="Polar residues" evidence="2">
    <location>
        <begin position="516"/>
        <end position="530"/>
    </location>
</feature>
<feature type="compositionally biased region" description="Polar residues" evidence="2">
    <location>
        <begin position="216"/>
        <end position="239"/>
    </location>
</feature>
<dbReference type="InterPro" id="IPR007855">
    <property type="entry name" value="RDRP"/>
</dbReference>
<comment type="catalytic activity">
    <reaction evidence="1">
        <text>RNA(n) + a ribonucleoside 5'-triphosphate = RNA(n+1) + diphosphate</text>
        <dbReference type="Rhea" id="RHEA:21248"/>
        <dbReference type="Rhea" id="RHEA-COMP:14527"/>
        <dbReference type="Rhea" id="RHEA-COMP:17342"/>
        <dbReference type="ChEBI" id="CHEBI:33019"/>
        <dbReference type="ChEBI" id="CHEBI:61557"/>
        <dbReference type="ChEBI" id="CHEBI:140395"/>
        <dbReference type="EC" id="2.7.7.48"/>
    </reaction>
</comment>
<dbReference type="Proteomes" id="UP001153069">
    <property type="component" value="Unassembled WGS sequence"/>
</dbReference>
<protein>
    <recommendedName>
        <fullName evidence="1">RNA-dependent RNA polymerase</fullName>
        <ecNumber evidence="1">2.7.7.48</ecNumber>
    </recommendedName>
</protein>
<evidence type="ECO:0000259" key="3">
    <source>
        <dbReference type="Pfam" id="PF05183"/>
    </source>
</evidence>
<feature type="region of interest" description="Disordered" evidence="2">
    <location>
        <begin position="510"/>
        <end position="530"/>
    </location>
</feature>
<feature type="compositionally biased region" description="Polar residues" evidence="2">
    <location>
        <begin position="148"/>
        <end position="167"/>
    </location>
</feature>
<dbReference type="PANTHER" id="PTHR23079">
    <property type="entry name" value="RNA-DEPENDENT RNA POLYMERASE"/>
    <property type="match status" value="1"/>
</dbReference>
<feature type="domain" description="RDRP core" evidence="3">
    <location>
        <begin position="962"/>
        <end position="1165"/>
    </location>
</feature>